<gene>
    <name evidence="1" type="ORF">ZT1A5_G7504</name>
</gene>
<reference evidence="1 2" key="1">
    <citation type="submission" date="2016-10" db="EMBL/GenBank/DDBJ databases">
        <authorList>
            <person name="Varghese N."/>
        </authorList>
    </citation>
    <scope>NUCLEOTIDE SEQUENCE [LARGE SCALE GENOMIC DNA]</scope>
</reference>
<name>A0A1Y6LNR9_ZYMTR</name>
<organism evidence="1 2">
    <name type="scientific">Zymoseptoria tritici ST99CH_1A5</name>
    <dbReference type="NCBI Taxonomy" id="1276529"/>
    <lineage>
        <taxon>Eukaryota</taxon>
        <taxon>Fungi</taxon>
        <taxon>Dikarya</taxon>
        <taxon>Ascomycota</taxon>
        <taxon>Pezizomycotina</taxon>
        <taxon>Dothideomycetes</taxon>
        <taxon>Dothideomycetidae</taxon>
        <taxon>Mycosphaerellales</taxon>
        <taxon>Mycosphaerellaceae</taxon>
        <taxon>Zymoseptoria</taxon>
    </lineage>
</organism>
<proteinExistence type="predicted"/>
<evidence type="ECO:0000313" key="1">
    <source>
        <dbReference type="EMBL" id="SMY26062.1"/>
    </source>
</evidence>
<accession>A0A1Y6LNR9</accession>
<dbReference type="Proteomes" id="UP000215453">
    <property type="component" value="Chromosome 7"/>
</dbReference>
<protein>
    <submittedName>
        <fullName evidence="1">Uncharacterized protein</fullName>
    </submittedName>
</protein>
<sequence>MVNWAPQRKQCLSARIWPIEPGRDYRYDHSKFRSAPTPLPLGAFLQSLVDKDPAISTVYRRDKLRGAEKAKGGDYQGVFFSTSRSAFTSLRQLDSLAVQREPSRRRTQLSQDQTGSTHLPFLNMRFTTLIVAIVGFAITSQADCTPGTRCCKRSGTFRGHTFCADRGICNDLGQC</sequence>
<evidence type="ECO:0000313" key="2">
    <source>
        <dbReference type="Proteomes" id="UP000215453"/>
    </source>
</evidence>
<dbReference type="AlphaFoldDB" id="A0A1Y6LNR9"/>
<dbReference type="EMBL" id="LT882682">
    <property type="protein sequence ID" value="SMY26062.1"/>
    <property type="molecule type" value="Genomic_DNA"/>
</dbReference>